<evidence type="ECO:0000313" key="1">
    <source>
        <dbReference type="EMBL" id="PXW90356.1"/>
    </source>
</evidence>
<name>A0A2V3W9Y9_9BACI</name>
<dbReference type="RefSeq" id="WP_110393623.1">
    <property type="nucleotide sequence ID" value="NZ_JADIJL010000043.1"/>
</dbReference>
<gene>
    <name evidence="1" type="ORF">DFR56_101268</name>
</gene>
<accession>A0A2V3W9Y9</accession>
<keyword evidence="2" id="KW-1185">Reference proteome</keyword>
<comment type="caution">
    <text evidence="1">The sequence shown here is derived from an EMBL/GenBank/DDBJ whole genome shotgun (WGS) entry which is preliminary data.</text>
</comment>
<proteinExistence type="predicted"/>
<dbReference type="AlphaFoldDB" id="A0A2V3W9Y9"/>
<evidence type="ECO:0000313" key="2">
    <source>
        <dbReference type="Proteomes" id="UP000247978"/>
    </source>
</evidence>
<evidence type="ECO:0008006" key="3">
    <source>
        <dbReference type="Google" id="ProtNLM"/>
    </source>
</evidence>
<organism evidence="1 2">
    <name type="scientific">Pseudogracilibacillus auburnensis</name>
    <dbReference type="NCBI Taxonomy" id="1494959"/>
    <lineage>
        <taxon>Bacteria</taxon>
        <taxon>Bacillati</taxon>
        <taxon>Bacillota</taxon>
        <taxon>Bacilli</taxon>
        <taxon>Bacillales</taxon>
        <taxon>Bacillaceae</taxon>
        <taxon>Pseudogracilibacillus</taxon>
    </lineage>
</organism>
<dbReference type="EMBL" id="QJJQ01000001">
    <property type="protein sequence ID" value="PXW90356.1"/>
    <property type="molecule type" value="Genomic_DNA"/>
</dbReference>
<protein>
    <recommendedName>
        <fullName evidence="3">Pyrroloquinoline-quinone binding quinoprotein</fullName>
    </recommendedName>
</protein>
<sequence>MLAFDTETGKERWFNDGKHHGAMIDGNTLYALVETDEDTDDYDSMIFELHRYPDMTQMESDIIYSQVLNIPRKEEFGIEQDSDHLYIKNYADLISIDKKSGDIAWSMSVGEALQSRSDILDSDVSYSLEAVTVTIKYIR</sequence>
<reference evidence="1 2" key="1">
    <citation type="submission" date="2018-05" db="EMBL/GenBank/DDBJ databases">
        <title>Genomic Encyclopedia of Type Strains, Phase IV (KMG-IV): sequencing the most valuable type-strain genomes for metagenomic binning, comparative biology and taxonomic classification.</title>
        <authorList>
            <person name="Goeker M."/>
        </authorList>
    </citation>
    <scope>NUCLEOTIDE SEQUENCE [LARGE SCALE GENOMIC DNA]</scope>
    <source>
        <strain evidence="1 2">DSM 28556</strain>
    </source>
</reference>
<dbReference type="Proteomes" id="UP000247978">
    <property type="component" value="Unassembled WGS sequence"/>
</dbReference>